<sequence>MDARHSFSATKPTADEQKPHTVKNHNETNVQNHRNPSTPTTATRYFHRAPLIFPQHHQQRLRTPSPRFSSSYLGPLNQHRSRFLSAWDLTPRPSAHASTRNTSVMTPTPTLLSEQYDREMPSPRAPMQNSAAHSYDENSYSLQSMVPNISRNSLTPNSTPILASKANEMNSRSPRVNMPHNSSRNASGIPSTPKSIPKQQSDETSRSNRPSMHKSTRNTITSLPAPPSPSKQQDESSRASRPSIHNSLRHSQPTTPIPTVVPQQYVEDRTQLQTMPAKDFADLVMLPREWRRGDDCIQWPRTHDYYNIPWLENLWKYINEKLPNDLTLLENTNILYLQPSSRPLGSASSNNTISLYKLSKNIGLIQLPTVPSKDDLAIQKVLLKLNFHCVEPFPEIIRRHKLIEEYVPQLSCLGLLQILKCRLRHFTQLKIQHEFNTLLNEHDMKLLRQYLSRIMTQQLDDSNIQCIKQLPIFDNAYVIHESNNHTQAQNQQQYYKYISLNNILYIYESGTKLPIDLQPPKQCIHVTDSDSRILLDKLGYVIHDFTHVARYLITAIGHQQQSNIQQQQNATNINLKNDQHKMLFLGKWLLSNCSNLILSDAMSQDTLSSCRLFLNRKGELCSCQQMFDPSSFHVNNKEKYLSLFELKYLPAIELCSVHESLTLLKHLKLRQFYDVKCDELIDICEGTMKESSSSTAGKRSLMLLLAEFIIDILHQNSKLIEEYSQSKRLSLKQYLNITAWMPVMIERPHGYPSSLTWQGSIDTRRSFVNPREICDKTNAYLVGGVALVSSLDLPESFYHTTRSSNRTALDLREVKLDLLIKQLKCLVLCYQKSSVHEQKNETFDYLNLCKRLYDTLTHFTNMSDIHNEMRKCNLTEWIWNGTNGFSSTNQIYLVDKTHPLASYIQILPYELYNYRKFFESMGVKSQPESSKIEDLLRNHPQQPIDENLFRWIKETYTTDRRLLQLINDFELKSHAKGNTNHHHHHHHQPQANNNNNSKSKNLHDEQTRITFSSTLDLSDDKVYLYLPDIFNKQTNIKETVVQALSTISKEKKTQLLTEEDFFIRKMSGSEYQKNLYDHYRAYNDLLLPNLNVLPKNVKDTLVLFALDNADNTMLNILKQHCCIPCTPNGRTLNKPSKLIHPYCRLASLYSDIDSLFPYGGQDSYLREDRLNVLKLLGMKCDDNLVTWPELVERCESIQRMRDYDLAYERSVALLQILNDMLTMSNSNPTRTFDENDDSSDRRSRQSSSSNSREKSTTNSSSSISNTHEALHDKEARTRASIQLRELAFIPIKLRPQELNGINLTWMGDKYSKRLFKPRDVLSPQYEQLVCSTWPIAEQSKVNQEQIIITKQVEHFLALDDATKIELNNILKQLDEISKLSIVNSSGTVTYNHQTTSKYILDMSYAIYDYIQAFCFPHLQKSNELEFRSSAMGPEQIETVKNEIRQFFSQHRLVYFTDTSSVDTYLFLSLSQLLWQSPNPSSSKHSKHLKPYYYSIPVSLQKTYRHFFIDLLQIKNQLDGNDLLNIIDQIRKKYGTKPIDKDDLSLLQNIYTLLIEQYSNVFHTNIQLYLPNVDCVLHLGSNLFFYPFEREQIGNSSVTFYILSSFFDLMHNHRHGQLNINVNIYIFHVDDDDHHHLLYVSTTSPAAQNEHYVHPSVDRRVCLKAGVKVQKNPIATATVSSAALPNTPMTNTSSPTNNNSSRLFPRIFGNKKLESILARLDDPHINPQLVETMDESNPNIVLEFLLESNKHTQITNNLSDDDIIIILKYFNDFLTSGFQGNFQKLRELKIYKPLWGIASTDDKQQPIQQCCSLENFAHVYILNEEWSNIIRRSFKRNFFTEQFHEKKTVLLMQKKIDPLSKIFTHIRFIIPSDMEIFSQLCLPHFRKLDVRSQANLLKYFTDDIDEKLFQHEKDQCRKQLHDHLEIFTQSSSNHYHHEHLHRTMGSSRSSRDPPEICPIFELYDPHIKNIRSILDVHHFPDEQFHTPTMLKFLKECGLRSYIPTDKCKQIMESIQLNVKQEGWTNELRKRSKYLYEHLLANWTRYDNSILDYKFLEPHQMHFESDDLMQLHEQYTNSSDNINPAEHFRHTCIKLSDGELLKDARLCWTSSYLLPEFVRLEQYDDFSEKQQPIEQNALDFFKLNKKPSYALVQKNLSNLAKKFSLKYQKINNNPKSSPTVIPQQGTDDILISVLKTIYHYFQHEIKHERRAEIYKELEDRECIYSRTRRQFLHGKYFCLNLPIADEIPPFLFSLDQDFHEYKEFFLHIGVQADPHPMLYGDILRKLSKVCDQDYLNSNELCKSLKAMECFFKYLAINSTINSQTKLPGLYLVTNDFKLVKSNDIVIMDDKSKLDYMTKLVHDKFMFNPNERVLKLDSSPSTTNTKTNSSITHVKDIIDKIFVSQRPVLFSQKYEESFSITIPEDEESHRQRFLFNLERKYNQLLSSRHLHRCMARVIANHVARQQNPKIISMDDVENLIRQRLTFVKVTCVEYLETNLVYKKTQQKVDQSVDEKAVYLVAEGEENINLYISMKHTEQPYFTLCLARALSPCLGLSELQLDNSVVAALLATTIGQMSKFLNLVNVATEENILSTLKLQYIPSPGNVYGDDIEQLQQFNVELHQILPGDLCVYRDNDLYIYCEVEKIIKEYPHQATNDQENRSWKKSNSSSIIASYVFICRVNDAKDTQRIEAANFYVLEHWSRIFDAVHTKPVDERETFKSTASSSSSNTQGKTNGEKDKHNNEKYSSSSRRSERNNFEGTGFSSDSGSTNGFDNTKTHRQTSADSDSSSNPTTDSQSDSESAQTNEQDTIDKTELELTKTEIYNAVRQAFQLTGQERKKTVKKLLLKWHPDKNPGRERFAAEVFKHLRKQIDHFENDPLTSFFNTFNNFHHSPFSASDPKFSWNKHSSTSTKSNQQSNSSSATADDRFGSFDNLNKDANDETKRSYQDIPNGSNNKDHADSHDADGGSKGRFSPHRSSSFRTAREEWQYRRQHGFQRRHGFFSTAEENVGPTNTNGTNSQATGGKESPNARRKRNYQQSEADRWLKQAQHDLESAYSDMHSSTGQVAYDWACYKCYRAAEKALKAYHYYKDTGKNMTADIPGLLIGVDNDVREIGYKLYKWIGDPNRMQYPNAARFAKIPAEVFTVSQAEQAIEYTKELLKKIEDIMYP</sequence>
<feature type="compositionally biased region" description="Polar residues" evidence="1">
    <location>
        <begin position="239"/>
        <end position="251"/>
    </location>
</feature>
<proteinExistence type="predicted"/>
<organism evidence="3 4">
    <name type="scientific">Adineta ricciae</name>
    <name type="common">Rotifer</name>
    <dbReference type="NCBI Taxonomy" id="249248"/>
    <lineage>
        <taxon>Eukaryota</taxon>
        <taxon>Metazoa</taxon>
        <taxon>Spiralia</taxon>
        <taxon>Gnathifera</taxon>
        <taxon>Rotifera</taxon>
        <taxon>Eurotatoria</taxon>
        <taxon>Bdelloidea</taxon>
        <taxon>Adinetida</taxon>
        <taxon>Adinetidae</taxon>
        <taxon>Adineta</taxon>
    </lineage>
</organism>
<feature type="region of interest" description="Disordered" evidence="1">
    <location>
        <begin position="118"/>
        <end position="138"/>
    </location>
</feature>
<dbReference type="SUPFAM" id="SSF46565">
    <property type="entry name" value="Chaperone J-domain"/>
    <property type="match status" value="1"/>
</dbReference>
<feature type="compositionally biased region" description="Polar residues" evidence="1">
    <location>
        <begin position="3008"/>
        <end position="3020"/>
    </location>
</feature>
<feature type="compositionally biased region" description="Basic and acidic residues" evidence="1">
    <location>
        <begin position="2732"/>
        <end position="2741"/>
    </location>
</feature>
<dbReference type="OrthoDB" id="10004892at2759"/>
<dbReference type="Gene3D" id="1.10.287.110">
    <property type="entry name" value="DnaJ domain"/>
    <property type="match status" value="1"/>
</dbReference>
<name>A0A814AR55_ADIRI</name>
<dbReference type="InterPro" id="IPR001623">
    <property type="entry name" value="DnaJ_domain"/>
</dbReference>
<comment type="caution">
    <text evidence="3">The sequence shown here is derived from an EMBL/GenBank/DDBJ whole genome shotgun (WGS) entry which is preliminary data.</text>
</comment>
<feature type="region of interest" description="Disordered" evidence="1">
    <location>
        <begin position="169"/>
        <end position="261"/>
    </location>
</feature>
<feature type="compositionally biased region" description="Basic and acidic residues" evidence="1">
    <location>
        <begin position="2953"/>
        <end position="2966"/>
    </location>
</feature>
<feature type="compositionally biased region" description="Basic and acidic residues" evidence="1">
    <location>
        <begin position="2922"/>
        <end position="2944"/>
    </location>
</feature>
<feature type="region of interest" description="Disordered" evidence="1">
    <location>
        <begin position="2898"/>
        <end position="2981"/>
    </location>
</feature>
<feature type="region of interest" description="Disordered" evidence="1">
    <location>
        <begin position="2711"/>
        <end position="2808"/>
    </location>
</feature>
<feature type="compositionally biased region" description="Low complexity" evidence="1">
    <location>
        <begin position="2780"/>
        <end position="2797"/>
    </location>
</feature>
<feature type="compositionally biased region" description="Low complexity" evidence="1">
    <location>
        <begin position="2905"/>
        <end position="2919"/>
    </location>
</feature>
<dbReference type="EMBL" id="CAJNOJ010000037">
    <property type="protein sequence ID" value="CAF0916396.1"/>
    <property type="molecule type" value="Genomic_DNA"/>
</dbReference>
<reference evidence="3" key="1">
    <citation type="submission" date="2021-02" db="EMBL/GenBank/DDBJ databases">
        <authorList>
            <person name="Nowell W R."/>
        </authorList>
    </citation>
    <scope>NUCLEOTIDE SEQUENCE</scope>
</reference>
<dbReference type="PROSITE" id="PS50076">
    <property type="entry name" value="DNAJ_2"/>
    <property type="match status" value="1"/>
</dbReference>
<evidence type="ECO:0000313" key="3">
    <source>
        <dbReference type="EMBL" id="CAF0916396.1"/>
    </source>
</evidence>
<feature type="region of interest" description="Disordered" evidence="1">
    <location>
        <begin position="1"/>
        <end position="41"/>
    </location>
</feature>
<dbReference type="PANTHER" id="PTHR46919:SF2">
    <property type="entry name" value="SACSIN"/>
    <property type="match status" value="1"/>
</dbReference>
<dbReference type="SMART" id="SM00748">
    <property type="entry name" value="HEPN"/>
    <property type="match status" value="1"/>
</dbReference>
<feature type="compositionally biased region" description="Polar residues" evidence="1">
    <location>
        <begin position="127"/>
        <end position="138"/>
    </location>
</feature>
<feature type="compositionally biased region" description="Basic residues" evidence="1">
    <location>
        <begin position="979"/>
        <end position="988"/>
    </location>
</feature>
<feature type="compositionally biased region" description="Polar residues" evidence="1">
    <location>
        <begin position="27"/>
        <end position="41"/>
    </location>
</feature>
<feature type="domain" description="J" evidence="2">
    <location>
        <begin position="2819"/>
        <end position="2885"/>
    </location>
</feature>
<evidence type="ECO:0000259" key="2">
    <source>
        <dbReference type="PROSITE" id="PS50076"/>
    </source>
</evidence>
<feature type="compositionally biased region" description="Polar residues" evidence="1">
    <location>
        <begin position="169"/>
        <end position="199"/>
    </location>
</feature>
<protein>
    <recommendedName>
        <fullName evidence="2">J domain-containing protein</fullName>
    </recommendedName>
</protein>
<gene>
    <name evidence="3" type="ORF">EDS130_LOCUS10538</name>
</gene>
<feature type="region of interest" description="Disordered" evidence="1">
    <location>
        <begin position="975"/>
        <end position="1001"/>
    </location>
</feature>
<accession>A0A814AR55</accession>
<evidence type="ECO:0000313" key="4">
    <source>
        <dbReference type="Proteomes" id="UP000663852"/>
    </source>
</evidence>
<feature type="compositionally biased region" description="Low complexity" evidence="1">
    <location>
        <begin position="252"/>
        <end position="261"/>
    </location>
</feature>
<dbReference type="Pfam" id="PF05168">
    <property type="entry name" value="HEPN"/>
    <property type="match status" value="1"/>
</dbReference>
<feature type="region of interest" description="Disordered" evidence="1">
    <location>
        <begin position="1225"/>
        <end position="1274"/>
    </location>
</feature>
<feature type="compositionally biased region" description="Low complexity" evidence="1">
    <location>
        <begin position="989"/>
        <end position="999"/>
    </location>
</feature>
<dbReference type="PANTHER" id="PTHR46919">
    <property type="entry name" value="ZINC FINGER, C3HC4 TYPE (RING FINGER) FAMILY PROTEIN"/>
    <property type="match status" value="1"/>
</dbReference>
<evidence type="ECO:0000256" key="1">
    <source>
        <dbReference type="SAM" id="MobiDB-lite"/>
    </source>
</evidence>
<dbReference type="InterPro" id="IPR007842">
    <property type="entry name" value="HEPN_dom"/>
</dbReference>
<feature type="compositionally biased region" description="Low complexity" evidence="1">
    <location>
        <begin position="1245"/>
        <end position="1265"/>
    </location>
</feature>
<feature type="region of interest" description="Disordered" evidence="1">
    <location>
        <begin position="3000"/>
        <end position="3036"/>
    </location>
</feature>
<dbReference type="SUPFAM" id="SSF81593">
    <property type="entry name" value="Nucleotidyltransferase substrate binding subunit/domain"/>
    <property type="match status" value="1"/>
</dbReference>
<dbReference type="Proteomes" id="UP000663852">
    <property type="component" value="Unassembled WGS sequence"/>
</dbReference>
<feature type="compositionally biased region" description="Polar residues" evidence="1">
    <location>
        <begin position="2755"/>
        <end position="2772"/>
    </location>
</feature>
<dbReference type="InterPro" id="IPR036869">
    <property type="entry name" value="J_dom_sf"/>
</dbReference>
<dbReference type="Gene3D" id="1.20.120.330">
    <property type="entry name" value="Nucleotidyltransferases domain 2"/>
    <property type="match status" value="1"/>
</dbReference>